<dbReference type="Gene3D" id="2.40.128.20">
    <property type="match status" value="2"/>
</dbReference>
<dbReference type="GO" id="GO:0004867">
    <property type="term" value="F:serine-type endopeptidase inhibitor activity"/>
    <property type="evidence" value="ECO:0007669"/>
    <property type="project" value="UniProtKB-KW"/>
</dbReference>
<proteinExistence type="predicted"/>
<dbReference type="Proteomes" id="UP000887013">
    <property type="component" value="Unassembled WGS sequence"/>
</dbReference>
<evidence type="ECO:0000313" key="8">
    <source>
        <dbReference type="Proteomes" id="UP000887013"/>
    </source>
</evidence>
<dbReference type="InterPro" id="IPR036880">
    <property type="entry name" value="Kunitz_BPTI_sf"/>
</dbReference>
<dbReference type="InterPro" id="IPR022272">
    <property type="entry name" value="Lipocalin_CS"/>
</dbReference>
<dbReference type="PROSITE" id="PS00280">
    <property type="entry name" value="BPTI_KUNITZ_1"/>
    <property type="match status" value="2"/>
</dbReference>
<evidence type="ECO:0000256" key="1">
    <source>
        <dbReference type="ARBA" id="ARBA00022690"/>
    </source>
</evidence>
<dbReference type="PROSITE" id="PS50279">
    <property type="entry name" value="BPTI_KUNITZ_2"/>
    <property type="match status" value="2"/>
</dbReference>
<dbReference type="PRINTS" id="PR00759">
    <property type="entry name" value="BASICPTASE"/>
</dbReference>
<dbReference type="InterPro" id="IPR020901">
    <property type="entry name" value="Prtase_inh_Kunz-CS"/>
</dbReference>
<keyword evidence="2 5" id="KW-0732">Signal</keyword>
<dbReference type="InterPro" id="IPR012674">
    <property type="entry name" value="Calycin"/>
</dbReference>
<feature type="signal peptide" evidence="5">
    <location>
        <begin position="1"/>
        <end position="22"/>
    </location>
</feature>
<accession>A0A8X6TLG9</accession>
<organism evidence="7 8">
    <name type="scientific">Nephila pilipes</name>
    <name type="common">Giant wood spider</name>
    <name type="synonym">Nephila maculata</name>
    <dbReference type="NCBI Taxonomy" id="299642"/>
    <lineage>
        <taxon>Eukaryota</taxon>
        <taxon>Metazoa</taxon>
        <taxon>Ecdysozoa</taxon>
        <taxon>Arthropoda</taxon>
        <taxon>Chelicerata</taxon>
        <taxon>Arachnida</taxon>
        <taxon>Araneae</taxon>
        <taxon>Araneomorphae</taxon>
        <taxon>Entelegynae</taxon>
        <taxon>Araneoidea</taxon>
        <taxon>Nephilidae</taxon>
        <taxon>Nephila</taxon>
    </lineage>
</organism>
<evidence type="ECO:0000259" key="6">
    <source>
        <dbReference type="PROSITE" id="PS50279"/>
    </source>
</evidence>
<dbReference type="PANTHER" id="PTHR10083">
    <property type="entry name" value="KUNITZ-TYPE PROTEASE INHIBITOR-RELATED"/>
    <property type="match status" value="1"/>
</dbReference>
<name>A0A8X6TLG9_NEPPI</name>
<evidence type="ECO:0000256" key="5">
    <source>
        <dbReference type="SAM" id="SignalP"/>
    </source>
</evidence>
<dbReference type="CDD" id="cd00109">
    <property type="entry name" value="Kunitz-type"/>
    <property type="match status" value="2"/>
</dbReference>
<dbReference type="SMART" id="SM00131">
    <property type="entry name" value="KU"/>
    <property type="match status" value="2"/>
</dbReference>
<sequence>MIVLQLCAFSLILCHIYGLTLSKEHAIYDPHVQASINDDCDPSTIPVMNSFDMKKFSGKWFELAKTTAGYIDVSDGVPIRGKISSKEPQGRSLLNYQTYSTQLETIRVLFTDYVSVAVIYSCIYHVHHEKEACHAAGLFGAIWTRKPHVDVDLYDRAVQYLEMACIQRTTLMVRNVVGPCRVDHWDFRIDDFPAPDYCYQPRDLGSCRGSIQRYYFDPKEKTCKIFTYGGCNGNKNNFMSLPECQKKCIIATETDPVCMSIAKCGLHCAPCCTEDLNGCVRCSCDHIIEDNYLNCVKSPSLCPSECEVETMYVGCHVCRCDREMKSIEPAIGVCNEVKAVGNCNNNIERYYYNVVEDKCEKFMYSGCNGNNNNFKTLQECAEKCQVNQDSQPTIQRASLGEPGESDAIKCNIWLILITMILTKLHSILSTHSKIL</sequence>
<dbReference type="InterPro" id="IPR002223">
    <property type="entry name" value="Kunitz_BPTI"/>
</dbReference>
<feature type="domain" description="BPTI/Kunitz inhibitor" evidence="6">
    <location>
        <begin position="198"/>
        <end position="248"/>
    </location>
</feature>
<dbReference type="OrthoDB" id="4473401at2759"/>
<dbReference type="FunFam" id="4.10.410.10:FF:000006">
    <property type="entry name" value="Serine peptidase inhibitor, Kunitz type 1"/>
    <property type="match status" value="1"/>
</dbReference>
<keyword evidence="4" id="KW-1015">Disulfide bond</keyword>
<evidence type="ECO:0000256" key="4">
    <source>
        <dbReference type="ARBA" id="ARBA00023157"/>
    </source>
</evidence>
<dbReference type="SUPFAM" id="SSF57362">
    <property type="entry name" value="BPTI-like"/>
    <property type="match status" value="2"/>
</dbReference>
<keyword evidence="8" id="KW-1185">Reference proteome</keyword>
<keyword evidence="1" id="KW-0646">Protease inhibitor</keyword>
<protein>
    <submittedName>
        <fullName evidence="7">Kunitz-type protease inhibitor 1</fullName>
    </submittedName>
</protein>
<feature type="domain" description="BPTI/Kunitz inhibitor" evidence="6">
    <location>
        <begin position="334"/>
        <end position="384"/>
    </location>
</feature>
<gene>
    <name evidence="7" type="primary">Spint1</name>
    <name evidence="7" type="ORF">NPIL_199201</name>
</gene>
<dbReference type="SUPFAM" id="SSF50814">
    <property type="entry name" value="Lipocalins"/>
    <property type="match status" value="1"/>
</dbReference>
<keyword evidence="3" id="KW-0722">Serine protease inhibitor</keyword>
<comment type="caution">
    <text evidence="7">The sequence shown here is derived from an EMBL/GenBank/DDBJ whole genome shotgun (WGS) entry which is preliminary data.</text>
</comment>
<dbReference type="EMBL" id="BMAW01010795">
    <property type="protein sequence ID" value="GFT20530.1"/>
    <property type="molecule type" value="Genomic_DNA"/>
</dbReference>
<dbReference type="Gene3D" id="4.10.410.10">
    <property type="entry name" value="Pancreatic trypsin inhibitor Kunitz domain"/>
    <property type="match status" value="2"/>
</dbReference>
<dbReference type="PANTHER" id="PTHR10083:SF374">
    <property type="entry name" value="BPTI_KUNITZ INHIBITOR DOMAIN-CONTAINING PROTEIN"/>
    <property type="match status" value="1"/>
</dbReference>
<evidence type="ECO:0000256" key="3">
    <source>
        <dbReference type="ARBA" id="ARBA00022900"/>
    </source>
</evidence>
<feature type="chain" id="PRO_5036453264" evidence="5">
    <location>
        <begin position="23"/>
        <end position="435"/>
    </location>
</feature>
<evidence type="ECO:0000313" key="7">
    <source>
        <dbReference type="EMBL" id="GFT20530.1"/>
    </source>
</evidence>
<reference evidence="7" key="1">
    <citation type="submission" date="2020-08" db="EMBL/GenBank/DDBJ databases">
        <title>Multicomponent nature underlies the extraordinary mechanical properties of spider dragline silk.</title>
        <authorList>
            <person name="Kono N."/>
            <person name="Nakamura H."/>
            <person name="Mori M."/>
            <person name="Yoshida Y."/>
            <person name="Ohtoshi R."/>
            <person name="Malay A.D."/>
            <person name="Moran D.A.P."/>
            <person name="Tomita M."/>
            <person name="Numata K."/>
            <person name="Arakawa K."/>
        </authorList>
    </citation>
    <scope>NUCLEOTIDE SEQUENCE</scope>
</reference>
<dbReference type="PROSITE" id="PS00213">
    <property type="entry name" value="LIPOCALIN"/>
    <property type="match status" value="1"/>
</dbReference>
<dbReference type="InterPro" id="IPR050098">
    <property type="entry name" value="TFPI/VKTCI-like"/>
</dbReference>
<dbReference type="Pfam" id="PF00014">
    <property type="entry name" value="Kunitz_BPTI"/>
    <property type="match status" value="2"/>
</dbReference>
<dbReference type="AlphaFoldDB" id="A0A8X6TLG9"/>
<evidence type="ECO:0000256" key="2">
    <source>
        <dbReference type="ARBA" id="ARBA00022729"/>
    </source>
</evidence>